<organism evidence="4 5">
    <name type="scientific">Dreissena polymorpha</name>
    <name type="common">Zebra mussel</name>
    <name type="synonym">Mytilus polymorpha</name>
    <dbReference type="NCBI Taxonomy" id="45954"/>
    <lineage>
        <taxon>Eukaryota</taxon>
        <taxon>Metazoa</taxon>
        <taxon>Spiralia</taxon>
        <taxon>Lophotrochozoa</taxon>
        <taxon>Mollusca</taxon>
        <taxon>Bivalvia</taxon>
        <taxon>Autobranchia</taxon>
        <taxon>Heteroconchia</taxon>
        <taxon>Euheterodonta</taxon>
        <taxon>Imparidentia</taxon>
        <taxon>Neoheterodontei</taxon>
        <taxon>Myida</taxon>
        <taxon>Dreissenoidea</taxon>
        <taxon>Dreissenidae</taxon>
        <taxon>Dreissena</taxon>
    </lineage>
</organism>
<dbReference type="InterPro" id="IPR031920">
    <property type="entry name" value="PALB2_WD40"/>
</dbReference>
<dbReference type="InterPro" id="IPR015943">
    <property type="entry name" value="WD40/YVTN_repeat-like_dom_sf"/>
</dbReference>
<feature type="domain" description="Partner and localiser of BRCA2 WD40" evidence="3">
    <location>
        <begin position="841"/>
        <end position="1045"/>
    </location>
</feature>
<dbReference type="EMBL" id="JAIWYP010000002">
    <property type="protein sequence ID" value="KAH3871244.1"/>
    <property type="molecule type" value="Genomic_DNA"/>
</dbReference>
<evidence type="ECO:0000256" key="1">
    <source>
        <dbReference type="SAM" id="Coils"/>
    </source>
</evidence>
<dbReference type="SUPFAM" id="SSF50998">
    <property type="entry name" value="Quinoprotein alcohol dehydrogenase-like"/>
    <property type="match status" value="1"/>
</dbReference>
<feature type="region of interest" description="Disordered" evidence="2">
    <location>
        <begin position="462"/>
        <end position="520"/>
    </location>
</feature>
<evidence type="ECO:0000313" key="4">
    <source>
        <dbReference type="EMBL" id="KAH3871244.1"/>
    </source>
</evidence>
<dbReference type="Proteomes" id="UP000828390">
    <property type="component" value="Unassembled WGS sequence"/>
</dbReference>
<evidence type="ECO:0000259" key="3">
    <source>
        <dbReference type="Pfam" id="PF16756"/>
    </source>
</evidence>
<feature type="compositionally biased region" description="Polar residues" evidence="2">
    <location>
        <begin position="300"/>
        <end position="366"/>
    </location>
</feature>
<feature type="coiled-coil region" evidence="1">
    <location>
        <begin position="6"/>
        <end position="37"/>
    </location>
</feature>
<feature type="compositionally biased region" description="Polar residues" evidence="2">
    <location>
        <begin position="499"/>
        <end position="513"/>
    </location>
</feature>
<dbReference type="InterPro" id="IPR011047">
    <property type="entry name" value="Quinoprotein_ADH-like_sf"/>
</dbReference>
<feature type="compositionally biased region" description="Basic and acidic residues" evidence="2">
    <location>
        <begin position="391"/>
        <end position="407"/>
    </location>
</feature>
<dbReference type="AlphaFoldDB" id="A0A9D4RK35"/>
<evidence type="ECO:0000256" key="2">
    <source>
        <dbReference type="SAM" id="MobiDB-lite"/>
    </source>
</evidence>
<reference evidence="4" key="2">
    <citation type="submission" date="2020-11" db="EMBL/GenBank/DDBJ databases">
        <authorList>
            <person name="McCartney M.A."/>
            <person name="Auch B."/>
            <person name="Kono T."/>
            <person name="Mallez S."/>
            <person name="Becker A."/>
            <person name="Gohl D.M."/>
            <person name="Silverstein K.A.T."/>
            <person name="Koren S."/>
            <person name="Bechman K.B."/>
            <person name="Herman A."/>
            <person name="Abrahante J.E."/>
            <person name="Garbe J."/>
        </authorList>
    </citation>
    <scope>NUCLEOTIDE SEQUENCE</scope>
    <source>
        <strain evidence="4">Duluth1</strain>
        <tissue evidence="4">Whole animal</tissue>
    </source>
</reference>
<protein>
    <recommendedName>
        <fullName evidence="3">Partner and localiser of BRCA2 WD40 domain-containing protein</fullName>
    </recommendedName>
</protein>
<proteinExistence type="predicted"/>
<accession>A0A9D4RK35</accession>
<keyword evidence="5" id="KW-1185">Reference proteome</keyword>
<feature type="region of interest" description="Disordered" evidence="2">
    <location>
        <begin position="266"/>
        <end position="442"/>
    </location>
</feature>
<feature type="compositionally biased region" description="Polar residues" evidence="2">
    <location>
        <begin position="424"/>
        <end position="442"/>
    </location>
</feature>
<feature type="compositionally biased region" description="Polar residues" evidence="2">
    <location>
        <begin position="374"/>
        <end position="390"/>
    </location>
</feature>
<dbReference type="Gene3D" id="2.130.10.10">
    <property type="entry name" value="YVTN repeat-like/Quinoprotein amine dehydrogenase"/>
    <property type="match status" value="1"/>
</dbReference>
<keyword evidence="1" id="KW-0175">Coiled coil</keyword>
<comment type="caution">
    <text evidence="4">The sequence shown here is derived from an EMBL/GenBank/DDBJ whole genome shotgun (WGS) entry which is preliminary data.</text>
</comment>
<reference evidence="4" key="1">
    <citation type="journal article" date="2019" name="bioRxiv">
        <title>The Genome of the Zebra Mussel, Dreissena polymorpha: A Resource for Invasive Species Research.</title>
        <authorList>
            <person name="McCartney M.A."/>
            <person name="Auch B."/>
            <person name="Kono T."/>
            <person name="Mallez S."/>
            <person name="Zhang Y."/>
            <person name="Obille A."/>
            <person name="Becker A."/>
            <person name="Abrahante J.E."/>
            <person name="Garbe J."/>
            <person name="Badalamenti J.P."/>
            <person name="Herman A."/>
            <person name="Mangelson H."/>
            <person name="Liachko I."/>
            <person name="Sullivan S."/>
            <person name="Sone E.D."/>
            <person name="Koren S."/>
            <person name="Silverstein K.A.T."/>
            <person name="Beckman K.B."/>
            <person name="Gohl D.M."/>
        </authorList>
    </citation>
    <scope>NUCLEOTIDE SEQUENCE</scope>
    <source>
        <strain evidence="4">Duluth1</strain>
        <tissue evidence="4">Whole animal</tissue>
    </source>
</reference>
<gene>
    <name evidence="4" type="ORF">DPMN_034438</name>
</gene>
<evidence type="ECO:0000313" key="5">
    <source>
        <dbReference type="Proteomes" id="UP000828390"/>
    </source>
</evidence>
<sequence length="1094" mass="122260">MASSPDQEMMQRLRQIRKEYNKKKRKLKKAHRASEAKAYVRQRLIEEAQEESVCGSKHEHSKVLSIPTGSEIALSEITCDEMHRKSNINPISKPNRDKLSSSSFFDSELVFSVNNVFSTVQDTAENKVSNDIKENIEHENIKENIEHKDNLDSLMKRSCSSIVNVNKLKEKAQAVCMKGNNHNQTDVLKINDNSLKATDKSSPSRLSLTKYRRKHFVTSTPPILARSKTFNTNIQKLAPCIDRSNLISKFQEAQVIVFERQIKSKQKPCSSKDVTEKMPIGEQCSTVPRTGILLSETGDARQQTVRSETGDARQQTVRSETGDARQQTVRSETGDARQQTVRSETGDARQQTVRSETGDARQQTVRSETRDARQQTVRSETGDARQQTVRSETRDARQKTVRSETGDARQQTVRSIMKNHSKRSTPINGSNKMEENSTNPKDFSTECIVSSACVSADIGIENKSTNNKKCDDTHTQEPQSQGRKRRFSGLETQRRSRRISGQPSQESYAQRQGTKVPKMKSKKQVILSSLFQYLVDEAARKNGEIEDFSIPDEYIDSCFKMNALCNGVDFMSDDSNDAKKVVIDNVHDLGETCETEIATLNDKKNVMKENSAELSNEYSASLEIEKGGYQSTESLNEDLDVSDLAEIRAGDNCASMNHSKSENIESPTLFESQSDHETDFSFPFKDKECDYKDIIDRELERELETTFEDTNETGSSALKKSNQLSSDLLSNSVLEIDNKKGQRLVNFENILLPSTNVVRSVLCVEVTTQPSMLVVCLTQSSLKVYGQLDNLWNLMATHHCKVYLKRKSAQVLYSLPRSDKLQFIVMENQSSWLTVSLFTLKAASLHKQVLTSLEGTSCLVCPITEHQMVVGSNSSMGTRLSRLDRQDSALTWETTPLESVHHRVAALVCVRDLPDAVLGITSDALVVIWNVRRGLIISTVDISDVCPSDSLVPAAFYEQGFIMLPMLSGRRGRQAGSVVVINPQLGTSEMLFAIQAQEKTWTGCQISAGILAEDLLIIKETNGILGFWDLHNGSCIATMDDVTVSCLSMTSRLLADTISTTPLRRIKHQVTLKKNMFALFENDDGGGGGGDDDD</sequence>
<dbReference type="Pfam" id="PF16756">
    <property type="entry name" value="PALB2_WD40"/>
    <property type="match status" value="1"/>
</dbReference>
<name>A0A9D4RK35_DREPO</name>